<reference evidence="2 3" key="1">
    <citation type="submission" date="2020-10" db="EMBL/GenBank/DDBJ databases">
        <title>Draft genome and description of Brachybacterium epidermidis sp nov.</title>
        <authorList>
            <person name="Boxberger M."/>
            <person name="La Scola B."/>
        </authorList>
    </citation>
    <scope>NUCLEOTIDE SEQUENCE [LARGE SCALE GENOMIC DNA]</scope>
    <source>
        <strain evidence="2 3">Marseille-Q2903</strain>
    </source>
</reference>
<dbReference type="EMBL" id="JADEYR010000008">
    <property type="protein sequence ID" value="MBE9404302.1"/>
    <property type="molecule type" value="Genomic_DNA"/>
</dbReference>
<gene>
    <name evidence="2" type="ORF">IOE58_08930</name>
</gene>
<dbReference type="Proteomes" id="UP000644727">
    <property type="component" value="Unassembled WGS sequence"/>
</dbReference>
<keyword evidence="3" id="KW-1185">Reference proteome</keyword>
<proteinExistence type="predicted"/>
<dbReference type="PANTHER" id="PTHR30296:SF0">
    <property type="entry name" value="LACTATE UTILIZATION PROTEIN A"/>
    <property type="match status" value="1"/>
</dbReference>
<feature type="domain" description="Cysteine-rich" evidence="1">
    <location>
        <begin position="138"/>
        <end position="222"/>
    </location>
</feature>
<name>A0ABR9W1H9_9MICO</name>
<dbReference type="PANTHER" id="PTHR30296">
    <property type="entry name" value="UNCHARACTERIZED PROTEIN YKGE"/>
    <property type="match status" value="1"/>
</dbReference>
<accession>A0ABR9W1H9</accession>
<feature type="domain" description="Cysteine-rich" evidence="1">
    <location>
        <begin position="6"/>
        <end position="85"/>
    </location>
</feature>
<comment type="caution">
    <text evidence="2">The sequence shown here is derived from an EMBL/GenBank/DDBJ whole genome shotgun (WGS) entry which is preliminary data.</text>
</comment>
<protein>
    <submittedName>
        <fullName evidence="2">(Fe-S)-binding protein</fullName>
    </submittedName>
</protein>
<evidence type="ECO:0000313" key="3">
    <source>
        <dbReference type="Proteomes" id="UP000644727"/>
    </source>
</evidence>
<dbReference type="RefSeq" id="WP_193866046.1">
    <property type="nucleotide sequence ID" value="NZ_JADEYR010000008.1"/>
</dbReference>
<evidence type="ECO:0000259" key="1">
    <source>
        <dbReference type="Pfam" id="PF02754"/>
    </source>
</evidence>
<dbReference type="InterPro" id="IPR004017">
    <property type="entry name" value="Cys_rich_dom"/>
</dbReference>
<organism evidence="2 3">
    <name type="scientific">Brachybacterium epidermidis</name>
    <dbReference type="NCBI Taxonomy" id="2781983"/>
    <lineage>
        <taxon>Bacteria</taxon>
        <taxon>Bacillati</taxon>
        <taxon>Actinomycetota</taxon>
        <taxon>Actinomycetes</taxon>
        <taxon>Micrococcales</taxon>
        <taxon>Dermabacteraceae</taxon>
        <taxon>Brachybacterium</taxon>
    </lineage>
</organism>
<dbReference type="Pfam" id="PF02754">
    <property type="entry name" value="CCG"/>
    <property type="match status" value="2"/>
</dbReference>
<sequence>MRISLMPTCLVDVMTPDVARSTVMLLERLGHEVVFDRRQTCCGQMHTNTGYYKEAAPVVRSFVDTFESQLEEVDAIVMPSGSCAGCVREQHPLVARHEGDAELEERAAAVAAKTYELSELLVDVLKVTDVGAYFPHTVTYHPTCHSMRILKVGPRPLRLLRAVEGIEVVNLPQSDTCCGFGGTFSVKNDATSDAMVTDKAANVVASGAEYVVAGDASCLMNIGGKLHREHAGDSAPRAIHLAQILASTREEPFVPSGTILGRAS</sequence>
<evidence type="ECO:0000313" key="2">
    <source>
        <dbReference type="EMBL" id="MBE9404302.1"/>
    </source>
</evidence>